<evidence type="ECO:0000256" key="2">
    <source>
        <dbReference type="ARBA" id="ARBA00007931"/>
    </source>
</evidence>
<feature type="binding site" evidence="16">
    <location>
        <position position="87"/>
    </location>
    <ligand>
        <name>Zn(2+)</name>
        <dbReference type="ChEBI" id="CHEBI:29105"/>
        <note>catalytic</note>
    </ligand>
</feature>
<keyword evidence="4 14" id="KW-0645">Protease</keyword>
<dbReference type="Proteomes" id="UP000030982">
    <property type="component" value="Unassembled WGS sequence"/>
</dbReference>
<evidence type="ECO:0000256" key="4">
    <source>
        <dbReference type="ARBA" id="ARBA00022670"/>
    </source>
</evidence>
<evidence type="ECO:0000256" key="6">
    <source>
        <dbReference type="ARBA" id="ARBA00022723"/>
    </source>
</evidence>
<evidence type="ECO:0000256" key="10">
    <source>
        <dbReference type="ARBA" id="ARBA00022989"/>
    </source>
</evidence>
<dbReference type="PANTHER" id="PTHR39188">
    <property type="entry name" value="MEMBRANE-ASSOCIATED ZINC METALLOPROTEASE M50B"/>
    <property type="match status" value="1"/>
</dbReference>
<feature type="transmembrane region" description="Helical" evidence="14">
    <location>
        <begin position="127"/>
        <end position="147"/>
    </location>
</feature>
<keyword evidence="8 14" id="KW-0378">Hydrolase</keyword>
<feature type="region of interest" description="Disordered" evidence="17">
    <location>
        <begin position="1"/>
        <end position="22"/>
    </location>
</feature>
<dbReference type="GO" id="GO:0046872">
    <property type="term" value="F:metal ion binding"/>
    <property type="evidence" value="ECO:0007669"/>
    <property type="project" value="UniProtKB-UniRule"/>
</dbReference>
<keyword evidence="9 14" id="KW-0862">Zinc</keyword>
<feature type="domain" description="Peptidase M50" evidence="18">
    <location>
        <begin position="76"/>
        <end position="149"/>
    </location>
</feature>
<keyword evidence="12" id="KW-0129">CBS domain</keyword>
<evidence type="ECO:0000313" key="19">
    <source>
        <dbReference type="EMBL" id="KHL00324.1"/>
    </source>
</evidence>
<evidence type="ECO:0000256" key="13">
    <source>
        <dbReference type="ARBA" id="ARBA00023136"/>
    </source>
</evidence>
<evidence type="ECO:0000256" key="15">
    <source>
        <dbReference type="PIRSR" id="PIRSR006404-1"/>
    </source>
</evidence>
<comment type="cofactor">
    <cofactor evidence="14 16">
        <name>Zn(2+)</name>
        <dbReference type="ChEBI" id="CHEBI:29105"/>
    </cofactor>
    <text evidence="14 16">Binds 1 zinc ion per subunit.</text>
</comment>
<evidence type="ECO:0000256" key="8">
    <source>
        <dbReference type="ARBA" id="ARBA00022801"/>
    </source>
</evidence>
<dbReference type="OrthoDB" id="9781963at2"/>
<feature type="transmembrane region" description="Helical" evidence="14">
    <location>
        <begin position="234"/>
        <end position="255"/>
    </location>
</feature>
<feature type="transmembrane region" description="Helical" evidence="14">
    <location>
        <begin position="159"/>
        <end position="177"/>
    </location>
</feature>
<keyword evidence="3 14" id="KW-1003">Cell membrane</keyword>
<comment type="subcellular location">
    <subcellularLocation>
        <location evidence="1 14">Cell membrane</location>
        <topology evidence="1 14">Multi-pass membrane protein</topology>
    </subcellularLocation>
</comment>
<dbReference type="GO" id="GO:0005886">
    <property type="term" value="C:plasma membrane"/>
    <property type="evidence" value="ECO:0007669"/>
    <property type="project" value="UniProtKB-SubCell"/>
</dbReference>
<feature type="binding site" evidence="16">
    <location>
        <position position="91"/>
    </location>
    <ligand>
        <name>Zn(2+)</name>
        <dbReference type="ChEBI" id="CHEBI:29105"/>
        <note>catalytic</note>
    </ligand>
</feature>
<keyword evidence="10 14" id="KW-1133">Transmembrane helix</keyword>
<feature type="domain" description="Peptidase M50" evidence="18">
    <location>
        <begin position="162"/>
        <end position="204"/>
    </location>
</feature>
<feature type="transmembrane region" description="Helical" evidence="14">
    <location>
        <begin position="32"/>
        <end position="55"/>
    </location>
</feature>
<evidence type="ECO:0000313" key="20">
    <source>
        <dbReference type="Proteomes" id="UP000030982"/>
    </source>
</evidence>
<protein>
    <recommendedName>
        <fullName evidence="14">Zinc metalloprotease</fullName>
    </recommendedName>
</protein>
<dbReference type="STRING" id="1338436.LK10_20445"/>
<dbReference type="InterPro" id="IPR046342">
    <property type="entry name" value="CBS_dom_sf"/>
</dbReference>
<dbReference type="EMBL" id="JTDL01000153">
    <property type="protein sequence ID" value="KHL00324.1"/>
    <property type="molecule type" value="Genomic_DNA"/>
</dbReference>
<dbReference type="GO" id="GO:0008237">
    <property type="term" value="F:metallopeptidase activity"/>
    <property type="evidence" value="ECO:0007669"/>
    <property type="project" value="UniProtKB-UniRule"/>
</dbReference>
<dbReference type="SUPFAM" id="SSF54631">
    <property type="entry name" value="CBS-domain pair"/>
    <property type="match status" value="1"/>
</dbReference>
<evidence type="ECO:0000259" key="18">
    <source>
        <dbReference type="Pfam" id="PF02163"/>
    </source>
</evidence>
<feature type="active site" evidence="15">
    <location>
        <position position="88"/>
    </location>
</feature>
<dbReference type="PANTHER" id="PTHR39188:SF3">
    <property type="entry name" value="STAGE IV SPORULATION PROTEIN FB"/>
    <property type="match status" value="1"/>
</dbReference>
<evidence type="ECO:0000256" key="11">
    <source>
        <dbReference type="ARBA" id="ARBA00023049"/>
    </source>
</evidence>
<accession>A0A0B2A9Z0</accession>
<name>A0A0B2A9Z0_9MICC</name>
<comment type="similarity">
    <text evidence="2 14">Belongs to the peptidase M50B family.</text>
</comment>
<dbReference type="InterPro" id="IPR008915">
    <property type="entry name" value="Peptidase_M50"/>
</dbReference>
<evidence type="ECO:0000256" key="7">
    <source>
        <dbReference type="ARBA" id="ARBA00022737"/>
    </source>
</evidence>
<evidence type="ECO:0000256" key="5">
    <source>
        <dbReference type="ARBA" id="ARBA00022692"/>
    </source>
</evidence>
<keyword evidence="20" id="KW-1185">Reference proteome</keyword>
<dbReference type="RefSeq" id="WP_043128133.1">
    <property type="nucleotide sequence ID" value="NZ_JTDL01000153.1"/>
</dbReference>
<evidence type="ECO:0000256" key="16">
    <source>
        <dbReference type="PIRSR" id="PIRSR006404-2"/>
    </source>
</evidence>
<keyword evidence="5 14" id="KW-0812">Transmembrane</keyword>
<dbReference type="AlphaFoldDB" id="A0A0B2A9Z0"/>
<keyword evidence="7" id="KW-0677">Repeat</keyword>
<dbReference type="CDD" id="cd06164">
    <property type="entry name" value="S2P-M50_SpoIVFB_CBS"/>
    <property type="match status" value="1"/>
</dbReference>
<dbReference type="PIRSF" id="PIRSF006404">
    <property type="entry name" value="UCP006404_Pept_M50_CBS"/>
    <property type="match status" value="1"/>
</dbReference>
<evidence type="ECO:0000256" key="9">
    <source>
        <dbReference type="ARBA" id="ARBA00022833"/>
    </source>
</evidence>
<proteinExistence type="inferred from homology"/>
<comment type="caution">
    <text evidence="19">The sequence shown here is derived from an EMBL/GenBank/DDBJ whole genome shotgun (WGS) entry which is preliminary data.</text>
</comment>
<evidence type="ECO:0000256" key="17">
    <source>
        <dbReference type="SAM" id="MobiDB-lite"/>
    </source>
</evidence>
<feature type="binding site" evidence="16">
    <location>
        <position position="183"/>
    </location>
    <ligand>
        <name>Zn(2+)</name>
        <dbReference type="ChEBI" id="CHEBI:29105"/>
        <note>catalytic</note>
    </ligand>
</feature>
<keyword evidence="11 14" id="KW-0482">Metalloprotease</keyword>
<keyword evidence="13 14" id="KW-0472">Membrane</keyword>
<feature type="transmembrane region" description="Helical" evidence="14">
    <location>
        <begin position="67"/>
        <end position="86"/>
    </location>
</feature>
<keyword evidence="6 14" id="KW-0479">Metal-binding</keyword>
<organism evidence="19 20">
    <name type="scientific">Sinomonas humi</name>
    <dbReference type="NCBI Taxonomy" id="1338436"/>
    <lineage>
        <taxon>Bacteria</taxon>
        <taxon>Bacillati</taxon>
        <taxon>Actinomycetota</taxon>
        <taxon>Actinomycetes</taxon>
        <taxon>Micrococcales</taxon>
        <taxon>Micrococcaceae</taxon>
        <taxon>Sinomonas</taxon>
    </lineage>
</organism>
<sequence>MTSGDPHPQHDGGAHSHASESRARDGIKLGRIAGVPVYLAYSWFLIAGFTVVVYGPTLALREPQLGNGAYLVAFAYAVLLLLSVLVHELAHALSARSFGWPSQKIVLNLWGGHTQFEAFTASPLRSVVVAFAGPIANLVLAGAAWLLVTSVELTDVPNILANIFMWANFLIGLFNVLPGLPLDGGRLVESVVWKVTGSQEKGTIAAGWAGRVVVAGIVFFGLVLPWLQGEAPDISFTLVMLLVAVFLWQGASASIRNAGFRSRLPSIVAGRLAVPAVGVPNFASVDQAVQAGAGQGVVVVLCAPDGKPQGVVDPAAIARVPDEARGSTPVTAVGYALAPGAYVPESASGQELVQYLAQLQGTEYAVIDAAGLVVGLLSQRAVVSAISGRPAR</sequence>
<evidence type="ECO:0000256" key="3">
    <source>
        <dbReference type="ARBA" id="ARBA00022475"/>
    </source>
</evidence>
<reference evidence="19 20" key="1">
    <citation type="submission" date="2014-09" db="EMBL/GenBank/DDBJ databases">
        <title>Genome sequence of Sinomonas sp. MUSC 117.</title>
        <authorList>
            <person name="Lee L.-H."/>
        </authorList>
    </citation>
    <scope>NUCLEOTIDE SEQUENCE [LARGE SCALE GENOMIC DNA]</scope>
    <source>
        <strain evidence="19 20">MUSC 117</strain>
    </source>
</reference>
<dbReference type="InterPro" id="IPR016483">
    <property type="entry name" value="UCP006404_Pept_M50_CBS"/>
</dbReference>
<evidence type="ECO:0000256" key="14">
    <source>
        <dbReference type="PIRNR" id="PIRNR006404"/>
    </source>
</evidence>
<evidence type="ECO:0000256" key="12">
    <source>
        <dbReference type="ARBA" id="ARBA00023122"/>
    </source>
</evidence>
<feature type="compositionally biased region" description="Basic and acidic residues" evidence="17">
    <location>
        <begin position="7"/>
        <end position="22"/>
    </location>
</feature>
<dbReference type="Pfam" id="PF02163">
    <property type="entry name" value="Peptidase_M50"/>
    <property type="match status" value="2"/>
</dbReference>
<feature type="transmembrane region" description="Helical" evidence="14">
    <location>
        <begin position="208"/>
        <end position="228"/>
    </location>
</feature>
<evidence type="ECO:0000256" key="1">
    <source>
        <dbReference type="ARBA" id="ARBA00004651"/>
    </source>
</evidence>
<dbReference type="GO" id="GO:0006508">
    <property type="term" value="P:proteolysis"/>
    <property type="evidence" value="ECO:0007669"/>
    <property type="project" value="UniProtKB-KW"/>
</dbReference>
<gene>
    <name evidence="19" type="ORF">LK10_20445</name>
</gene>